<organism evidence="1 2">
    <name type="scientific">Acanthopleuribacter pedis</name>
    <dbReference type="NCBI Taxonomy" id="442870"/>
    <lineage>
        <taxon>Bacteria</taxon>
        <taxon>Pseudomonadati</taxon>
        <taxon>Acidobacteriota</taxon>
        <taxon>Holophagae</taxon>
        <taxon>Acanthopleuribacterales</taxon>
        <taxon>Acanthopleuribacteraceae</taxon>
        <taxon>Acanthopleuribacter</taxon>
    </lineage>
</organism>
<reference evidence="1" key="1">
    <citation type="submission" date="2021-03" db="EMBL/GenBank/DDBJ databases">
        <authorList>
            <person name="Wang G."/>
        </authorList>
    </citation>
    <scope>NUCLEOTIDE SEQUENCE</scope>
    <source>
        <strain evidence="1">KCTC 12899</strain>
    </source>
</reference>
<gene>
    <name evidence="1" type="ORF">J3U88_05870</name>
</gene>
<sequence length="86" mass="10102">MEFKNSWWHGNLIVNRFPKDLVALFLEMEKLVENQILSLVDEVSDNIELFDLEITKPNSKHGWKIKEIQIYGLDSPVPTVCFRLLD</sequence>
<evidence type="ECO:0000313" key="1">
    <source>
        <dbReference type="EMBL" id="MBO1317982.1"/>
    </source>
</evidence>
<dbReference type="RefSeq" id="WP_207857520.1">
    <property type="nucleotide sequence ID" value="NZ_JAFREP010000004.1"/>
</dbReference>
<dbReference type="Proteomes" id="UP000664417">
    <property type="component" value="Unassembled WGS sequence"/>
</dbReference>
<dbReference type="AlphaFoldDB" id="A0A8J7Q4L7"/>
<accession>A0A8J7Q4L7</accession>
<proteinExistence type="predicted"/>
<evidence type="ECO:0000313" key="2">
    <source>
        <dbReference type="Proteomes" id="UP000664417"/>
    </source>
</evidence>
<protein>
    <submittedName>
        <fullName evidence="1">Uncharacterized protein</fullName>
    </submittedName>
</protein>
<keyword evidence="2" id="KW-1185">Reference proteome</keyword>
<name>A0A8J7Q4L7_9BACT</name>
<dbReference type="EMBL" id="JAFREP010000004">
    <property type="protein sequence ID" value="MBO1317982.1"/>
    <property type="molecule type" value="Genomic_DNA"/>
</dbReference>
<comment type="caution">
    <text evidence="1">The sequence shown here is derived from an EMBL/GenBank/DDBJ whole genome shotgun (WGS) entry which is preliminary data.</text>
</comment>